<accession>A0A2W5TR37</accession>
<evidence type="ECO:0000313" key="3">
    <source>
        <dbReference type="Proteomes" id="UP000249061"/>
    </source>
</evidence>
<evidence type="ECO:0000313" key="2">
    <source>
        <dbReference type="EMBL" id="PZR15006.1"/>
    </source>
</evidence>
<protein>
    <recommendedName>
        <fullName evidence="1">DUF3943 domain-containing protein</fullName>
    </recommendedName>
</protein>
<proteinExistence type="predicted"/>
<reference evidence="2 3" key="1">
    <citation type="submission" date="2017-08" db="EMBL/GenBank/DDBJ databases">
        <title>Infants hospitalized years apart are colonized by the same room-sourced microbial strains.</title>
        <authorList>
            <person name="Brooks B."/>
            <person name="Olm M.R."/>
            <person name="Firek B.A."/>
            <person name="Baker R."/>
            <person name="Thomas B.C."/>
            <person name="Morowitz M.J."/>
            <person name="Banfield J.F."/>
        </authorList>
    </citation>
    <scope>NUCLEOTIDE SEQUENCE [LARGE SCALE GENOMIC DNA]</scope>
    <source>
        <strain evidence="2">S2_003_000_R2_14</strain>
    </source>
</reference>
<dbReference type="Proteomes" id="UP000249061">
    <property type="component" value="Unassembled WGS sequence"/>
</dbReference>
<sequence>MWLALSLSVVLSAADAPVKQEVEPPGREYSVLVPVLENWMVNFALLGIANLIPQEEFARISLDTIASNLDGRQPWRFDKDHIITNQFGHTYHGAMFFTSARSSGLNFWWSALFPVTSSLFWEIALESEAPSFNDQITTSIAGVLVGEALHRLSLLFDDYDNVPAKIMSFIASPLGFANRWMFDRRFDAHDVRRKPRYYAEVHAGALATNVSTGERWFPMARIRAELIYGLPSDPELDTHVPFSHFAANLGFAFPGPMSAGHFDIRGLIYGGRFASPSQTVRGFAGVYGQYDLSLMSGFRVSSVGVGVGGVMQVKLAEQVHLEVTTIVSGVPIGAAGERPAPADSARDYAFGSGGQLFAQLRLVRQPTGALGVTVRSWLLRGSYDDGFATTEMVTMIQPTFSVRLTNHFLLTFEVPITSRRSEVADGSTVNLGVTGLQATLGFTTDATFGFERAVRVP</sequence>
<comment type="caution">
    <text evidence="2">The sequence shown here is derived from an EMBL/GenBank/DDBJ whole genome shotgun (WGS) entry which is preliminary data.</text>
</comment>
<name>A0A2W5TR37_9BACT</name>
<dbReference type="EMBL" id="QFQP01000006">
    <property type="protein sequence ID" value="PZR15006.1"/>
    <property type="molecule type" value="Genomic_DNA"/>
</dbReference>
<organism evidence="2 3">
    <name type="scientific">Archangium gephyra</name>
    <dbReference type="NCBI Taxonomy" id="48"/>
    <lineage>
        <taxon>Bacteria</taxon>
        <taxon>Pseudomonadati</taxon>
        <taxon>Myxococcota</taxon>
        <taxon>Myxococcia</taxon>
        <taxon>Myxococcales</taxon>
        <taxon>Cystobacterineae</taxon>
        <taxon>Archangiaceae</taxon>
        <taxon>Archangium</taxon>
    </lineage>
</organism>
<gene>
    <name evidence="2" type="ORF">DI536_09520</name>
</gene>
<dbReference type="InterPro" id="IPR025079">
    <property type="entry name" value="DUF3943"/>
</dbReference>
<dbReference type="AlphaFoldDB" id="A0A2W5TR37"/>
<feature type="domain" description="DUF3943" evidence="1">
    <location>
        <begin position="75"/>
        <end position="158"/>
    </location>
</feature>
<evidence type="ECO:0000259" key="1">
    <source>
        <dbReference type="Pfam" id="PF13084"/>
    </source>
</evidence>
<dbReference type="Pfam" id="PF13084">
    <property type="entry name" value="DUF3943"/>
    <property type="match status" value="1"/>
</dbReference>